<feature type="transmembrane region" description="Helical" evidence="2">
    <location>
        <begin position="154"/>
        <end position="175"/>
    </location>
</feature>
<feature type="region of interest" description="Disordered" evidence="1">
    <location>
        <begin position="105"/>
        <end position="151"/>
    </location>
</feature>
<dbReference type="SUPFAM" id="SSF56436">
    <property type="entry name" value="C-type lectin-like"/>
    <property type="match status" value="1"/>
</dbReference>
<keyword evidence="4" id="KW-0418">Kinase</keyword>
<feature type="region of interest" description="Disordered" evidence="1">
    <location>
        <begin position="1"/>
        <end position="36"/>
    </location>
</feature>
<feature type="compositionally biased region" description="Polar residues" evidence="1">
    <location>
        <begin position="215"/>
        <end position="230"/>
    </location>
</feature>
<evidence type="ECO:0000313" key="4">
    <source>
        <dbReference type="EMBL" id="WPL16373.1"/>
    </source>
</evidence>
<feature type="compositionally biased region" description="Polar residues" evidence="1">
    <location>
        <begin position="263"/>
        <end position="284"/>
    </location>
</feature>
<gene>
    <name evidence="4" type="primary">pkn1</name>
    <name evidence="4" type="ORF">Thiowin_01327</name>
</gene>
<proteinExistence type="predicted"/>
<dbReference type="InterPro" id="IPR005532">
    <property type="entry name" value="SUMF_dom"/>
</dbReference>
<dbReference type="GO" id="GO:0004674">
    <property type="term" value="F:protein serine/threonine kinase activity"/>
    <property type="evidence" value="ECO:0007669"/>
    <property type="project" value="UniProtKB-EC"/>
</dbReference>
<feature type="region of interest" description="Disordered" evidence="1">
    <location>
        <begin position="193"/>
        <end position="291"/>
    </location>
</feature>
<dbReference type="InterPro" id="IPR051043">
    <property type="entry name" value="Sulfatase_Mod_Factor_Kinase"/>
</dbReference>
<feature type="domain" description="Sulfatase-modifying factor enzyme-like" evidence="3">
    <location>
        <begin position="316"/>
        <end position="542"/>
    </location>
</feature>
<protein>
    <submittedName>
        <fullName evidence="4">Serine/threonine-protein kinase pkn1</fullName>
        <ecNumber evidence="4">2.7.11.1</ecNumber>
    </submittedName>
</protein>
<dbReference type="PANTHER" id="PTHR23150:SF35">
    <property type="entry name" value="BLL6746 PROTEIN"/>
    <property type="match status" value="1"/>
</dbReference>
<keyword evidence="4" id="KW-0808">Transferase</keyword>
<dbReference type="EMBL" id="CP121472">
    <property type="protein sequence ID" value="WPL16373.1"/>
    <property type="molecule type" value="Genomic_DNA"/>
</dbReference>
<evidence type="ECO:0000259" key="3">
    <source>
        <dbReference type="Pfam" id="PF03781"/>
    </source>
</evidence>
<reference evidence="4 5" key="1">
    <citation type="journal article" date="2023" name="Microorganisms">
        <title>Thiorhodovibrio frisius and Trv. litoralis spp. nov., Two Novel Members from a Clade of Fastidious Purple Sulfur Bacteria That Exhibit Unique Red-Shifted Light-Harvesting Capabilities.</title>
        <authorList>
            <person name="Methner A."/>
            <person name="Kuzyk S.B."/>
            <person name="Petersen J."/>
            <person name="Bauer S."/>
            <person name="Brinkmann H."/>
            <person name="Sichau K."/>
            <person name="Wanner G."/>
            <person name="Wolf J."/>
            <person name="Neumann-Schaal M."/>
            <person name="Henke P."/>
            <person name="Tank M."/>
            <person name="Sproer C."/>
            <person name="Bunk B."/>
            <person name="Overmann J."/>
        </authorList>
    </citation>
    <scope>NUCLEOTIDE SEQUENCE [LARGE SCALE GENOMIC DNA]</scope>
    <source>
        <strain evidence="4 5">DSM 6702</strain>
    </source>
</reference>
<dbReference type="Pfam" id="PF03781">
    <property type="entry name" value="FGE-sulfatase"/>
    <property type="match status" value="1"/>
</dbReference>
<dbReference type="Gene3D" id="3.90.1580.10">
    <property type="entry name" value="paralog of FGE (formylglycine-generating enzyme)"/>
    <property type="match status" value="1"/>
</dbReference>
<feature type="compositionally biased region" description="Low complexity" evidence="1">
    <location>
        <begin position="193"/>
        <end position="212"/>
    </location>
</feature>
<dbReference type="RefSeq" id="WP_328986918.1">
    <property type="nucleotide sequence ID" value="NZ_CP121472.1"/>
</dbReference>
<dbReference type="Proteomes" id="UP001432180">
    <property type="component" value="Chromosome"/>
</dbReference>
<keyword evidence="5" id="KW-1185">Reference proteome</keyword>
<keyword evidence="2" id="KW-0472">Membrane</keyword>
<accession>A0ABZ0S5T8</accession>
<evidence type="ECO:0000313" key="5">
    <source>
        <dbReference type="Proteomes" id="UP001432180"/>
    </source>
</evidence>
<keyword evidence="2" id="KW-1133">Transmembrane helix</keyword>
<sequence length="558" mass="59696">MPDRPPQSKPSPANTDHGPLSTRQTPGAASVKPAAAISKGQRDISAVAADLAIQQENEGLRLALREQERIVEELTNECRRLEDRLEDRYQDIDALRRELDRGERALKQAEERSSQLVGDSAMPAATQPGMQATADAKTTTKSPAESARAGSGRLGFASGLLTGLVLATVAVMGLWSAGLLTLSSDMAISPEITAPVAPTQPPTATTEQTPAADDGSNTEYEQEVSNTRTSNQDKRIAGSNKTTFEPVQDGRVNEPSNGAPDNGSDNGSDSGPESGSHNGLNDGSASPEPANVDLQIPAEPVVGTHVDMFLVGEAKAPEMVVLEPSEFMMGNPVGMADSDARPVHKVSLDGFMIGTREVTFADYDRFVRETGARRPLDYGWGRGARPVIDVSWADALAYAKWLGKKTGQPYRLPSEAEWEYAARGGTTSSYWWGIGSPSSRALCINCGTRWDRISTAPVGSFPPNPFGLYDTAGNVYEWTADCYHHSYQGAPDDGRARDEPDCKVRVARGGSFNSPAGAMRSHARNRFSADARADILGFRVARDLAPQTQTSPQGAHAD</sequence>
<organism evidence="4 5">
    <name type="scientific">Thiorhodovibrio winogradskyi</name>
    <dbReference type="NCBI Taxonomy" id="77007"/>
    <lineage>
        <taxon>Bacteria</taxon>
        <taxon>Pseudomonadati</taxon>
        <taxon>Pseudomonadota</taxon>
        <taxon>Gammaproteobacteria</taxon>
        <taxon>Chromatiales</taxon>
        <taxon>Chromatiaceae</taxon>
        <taxon>Thiorhodovibrio</taxon>
    </lineage>
</organism>
<dbReference type="InterPro" id="IPR016187">
    <property type="entry name" value="CTDL_fold"/>
</dbReference>
<dbReference type="EC" id="2.7.11.1" evidence="4"/>
<dbReference type="PANTHER" id="PTHR23150">
    <property type="entry name" value="SULFATASE MODIFYING FACTOR 1, 2"/>
    <property type="match status" value="1"/>
</dbReference>
<name>A0ABZ0S5T8_9GAMM</name>
<evidence type="ECO:0000256" key="1">
    <source>
        <dbReference type="SAM" id="MobiDB-lite"/>
    </source>
</evidence>
<evidence type="ECO:0000256" key="2">
    <source>
        <dbReference type="SAM" id="Phobius"/>
    </source>
</evidence>
<keyword evidence="2" id="KW-0812">Transmembrane</keyword>
<dbReference type="InterPro" id="IPR042095">
    <property type="entry name" value="SUMF_sf"/>
</dbReference>